<evidence type="ECO:0000256" key="1">
    <source>
        <dbReference type="SAM" id="MobiDB-lite"/>
    </source>
</evidence>
<evidence type="ECO:0000313" key="2">
    <source>
        <dbReference type="EMBL" id="KAE8236969.1"/>
    </source>
</evidence>
<feature type="region of interest" description="Disordered" evidence="1">
    <location>
        <begin position="80"/>
        <end position="135"/>
    </location>
</feature>
<gene>
    <name evidence="2" type="ORF">A4X13_0g8966</name>
</gene>
<dbReference type="EMBL" id="LWDF02001986">
    <property type="protein sequence ID" value="KAE8236969.1"/>
    <property type="molecule type" value="Genomic_DNA"/>
</dbReference>
<feature type="compositionally biased region" description="Polar residues" evidence="1">
    <location>
        <begin position="80"/>
        <end position="102"/>
    </location>
</feature>
<name>A0A177SY97_9BASI</name>
<feature type="region of interest" description="Disordered" evidence="1">
    <location>
        <begin position="1"/>
        <end position="42"/>
    </location>
</feature>
<reference evidence="2" key="2">
    <citation type="journal article" date="2019" name="IMA Fungus">
        <title>Genome sequencing and comparison of five Tilletia species to identify candidate genes for the detection of regulated species infecting wheat.</title>
        <authorList>
            <person name="Nguyen H.D.T."/>
            <person name="Sultana T."/>
            <person name="Kesanakurti P."/>
            <person name="Hambleton S."/>
        </authorList>
    </citation>
    <scope>NUCLEOTIDE SEQUENCE</scope>
    <source>
        <strain evidence="2">DAOMC 236416</strain>
    </source>
</reference>
<comment type="caution">
    <text evidence="2">The sequence shown here is derived from an EMBL/GenBank/DDBJ whole genome shotgun (WGS) entry which is preliminary data.</text>
</comment>
<accession>A0A177SY97</accession>
<reference evidence="2" key="1">
    <citation type="submission" date="2016-04" db="EMBL/GenBank/DDBJ databases">
        <authorList>
            <person name="Nguyen H.D."/>
            <person name="Samba Siva P."/>
            <person name="Cullis J."/>
            <person name="Levesque C.A."/>
            <person name="Hambleton S."/>
        </authorList>
    </citation>
    <scope>NUCLEOTIDE SEQUENCE</scope>
    <source>
        <strain evidence="2">DAOMC 236416</strain>
    </source>
</reference>
<dbReference type="Proteomes" id="UP000077521">
    <property type="component" value="Unassembled WGS sequence"/>
</dbReference>
<organism evidence="2 3">
    <name type="scientific">Tilletia indica</name>
    <dbReference type="NCBI Taxonomy" id="43049"/>
    <lineage>
        <taxon>Eukaryota</taxon>
        <taxon>Fungi</taxon>
        <taxon>Dikarya</taxon>
        <taxon>Basidiomycota</taxon>
        <taxon>Ustilaginomycotina</taxon>
        <taxon>Exobasidiomycetes</taxon>
        <taxon>Tilletiales</taxon>
        <taxon>Tilletiaceae</taxon>
        <taxon>Tilletia</taxon>
    </lineage>
</organism>
<evidence type="ECO:0000313" key="3">
    <source>
        <dbReference type="Proteomes" id="UP000077521"/>
    </source>
</evidence>
<dbReference type="AlphaFoldDB" id="A0A177SY97"/>
<proteinExistence type="predicted"/>
<keyword evidence="3" id="KW-1185">Reference proteome</keyword>
<protein>
    <submittedName>
        <fullName evidence="2">Uncharacterized protein</fullName>
    </submittedName>
</protein>
<sequence>MAPKPDPATGSSATTRSQKKRDPEETVPESIVPPSETGGEESWADILRNIYQGQEKLSAKIDAHRIDTSNQIEELTSRMSRVELSSQSESAPSVAPITSSRPISDDARLNPAGDARTASTSTTVPLATERMSHDFRDSRIVGGPYRYDVIGRPE</sequence>